<keyword evidence="4 10" id="KW-1133">Transmembrane helix</keyword>
<comment type="subcellular location">
    <subcellularLocation>
        <location evidence="1">Cell membrane</location>
        <topology evidence="1">Multi-pass membrane protein</topology>
    </subcellularLocation>
</comment>
<evidence type="ECO:0000313" key="13">
    <source>
        <dbReference type="EMBL" id="SMF71644.1"/>
    </source>
</evidence>
<evidence type="ECO:0000256" key="3">
    <source>
        <dbReference type="ARBA" id="ARBA00022692"/>
    </source>
</evidence>
<dbReference type="GO" id="GO:0005886">
    <property type="term" value="C:plasma membrane"/>
    <property type="evidence" value="ECO:0007669"/>
    <property type="project" value="UniProtKB-SubCell"/>
</dbReference>
<dbReference type="OrthoDB" id="7260004at2"/>
<feature type="coiled-coil region" evidence="9">
    <location>
        <begin position="263"/>
        <end position="291"/>
    </location>
</feature>
<evidence type="ECO:0000256" key="5">
    <source>
        <dbReference type="ARBA" id="ARBA00023136"/>
    </source>
</evidence>
<evidence type="ECO:0000256" key="8">
    <source>
        <dbReference type="PROSITE-ProRule" id="PRU00284"/>
    </source>
</evidence>
<organism evidence="13 14">
    <name type="scientific">Azospirillum oryzae</name>
    <dbReference type="NCBI Taxonomy" id="286727"/>
    <lineage>
        <taxon>Bacteria</taxon>
        <taxon>Pseudomonadati</taxon>
        <taxon>Pseudomonadota</taxon>
        <taxon>Alphaproteobacteria</taxon>
        <taxon>Rhodospirillales</taxon>
        <taxon>Azospirillaceae</taxon>
        <taxon>Azospirillum</taxon>
    </lineage>
</organism>
<dbReference type="InterPro" id="IPR003660">
    <property type="entry name" value="HAMP_dom"/>
</dbReference>
<dbReference type="EMBL" id="FXAK01000007">
    <property type="protein sequence ID" value="SMF71644.1"/>
    <property type="molecule type" value="Genomic_DNA"/>
</dbReference>
<dbReference type="GO" id="GO:0006935">
    <property type="term" value="P:chemotaxis"/>
    <property type="evidence" value="ECO:0007669"/>
    <property type="project" value="InterPro"/>
</dbReference>
<gene>
    <name evidence="13" type="ORF">SAMN02982917_4029</name>
</gene>
<feature type="domain" description="Methyl-accepting transducer" evidence="11">
    <location>
        <begin position="306"/>
        <end position="535"/>
    </location>
</feature>
<dbReference type="InterPro" id="IPR004090">
    <property type="entry name" value="Chemotax_Me-accpt_rcpt"/>
</dbReference>
<dbReference type="Proteomes" id="UP000192936">
    <property type="component" value="Unassembled WGS sequence"/>
</dbReference>
<dbReference type="InterPro" id="IPR033480">
    <property type="entry name" value="sCache_2"/>
</dbReference>
<keyword evidence="5 10" id="KW-0472">Membrane</keyword>
<dbReference type="GO" id="GO:0007165">
    <property type="term" value="P:signal transduction"/>
    <property type="evidence" value="ECO:0007669"/>
    <property type="project" value="UniProtKB-KW"/>
</dbReference>
<dbReference type="Pfam" id="PF00015">
    <property type="entry name" value="MCPsignal"/>
    <property type="match status" value="1"/>
</dbReference>
<dbReference type="SMART" id="SM00283">
    <property type="entry name" value="MA"/>
    <property type="match status" value="1"/>
</dbReference>
<keyword evidence="2" id="KW-1003">Cell membrane</keyword>
<dbReference type="STRING" id="286727.SAMN02982917_4029"/>
<keyword evidence="6 8" id="KW-0807">Transducer</keyword>
<evidence type="ECO:0000256" key="1">
    <source>
        <dbReference type="ARBA" id="ARBA00004651"/>
    </source>
</evidence>
<keyword evidence="9" id="KW-0175">Coiled coil</keyword>
<feature type="transmembrane region" description="Helical" evidence="10">
    <location>
        <begin position="12"/>
        <end position="33"/>
    </location>
</feature>
<dbReference type="Pfam" id="PF00672">
    <property type="entry name" value="HAMP"/>
    <property type="match status" value="1"/>
</dbReference>
<protein>
    <submittedName>
        <fullName evidence="13">Methyl-accepting chemotaxis sensory transducer with Cache sensor</fullName>
    </submittedName>
</protein>
<dbReference type="InterPro" id="IPR004089">
    <property type="entry name" value="MCPsignal_dom"/>
</dbReference>
<evidence type="ECO:0000256" key="10">
    <source>
        <dbReference type="SAM" id="Phobius"/>
    </source>
</evidence>
<sequence>MSGFRLTLRTRLWALVALAGAICIALAGVALWLNQRSTLEDRKETLRSVVQAAHGLASGYEAEVKAGRLTRDQAFERFKANVNTMLYNGKDYIFVLDTGYRTVIHPVRPDVIGRDQRDQKDANGVYFSREMVDAAKAKGEGFVYYSYPKAGGTEPLPKLSYVKMFEPWQLAIGTGVYIDDLDARFLSSLWTMAAFVGGLALPVVVLIALVGNSISRRIRRLSDAMRGLADGNLSVSIPETESGDELGDMGRAVQVFRVNAEAARRLEAEQAEAARRAVEEKRQAMDRLAARFEGTVGGMIRSVSTTTDALGQKVRAMSHAAEQTSQLAGIVASASDGTAANVQTVAAASEQLSSSIVEIGRQVSEASRVAGEAVGMAQEATGRISSLAEAVDRIGTVVGLINSIAGQTNLLALNATIEAARAGEAGKGFAVVASEVKALANQTAKATDEIGGQMSGIQAVTGQAVTEIQKVSAVIERLSTIATTIAAAVDQQNAATAEISRSVQQAASGTGEVSSSISGVTVASDESGRTARELVEALGKLTSEAAGLNAQVGDFLATVRAA</sequence>
<evidence type="ECO:0000259" key="12">
    <source>
        <dbReference type="PROSITE" id="PS50885"/>
    </source>
</evidence>
<evidence type="ECO:0000256" key="6">
    <source>
        <dbReference type="ARBA" id="ARBA00023224"/>
    </source>
</evidence>
<dbReference type="PANTHER" id="PTHR32089">
    <property type="entry name" value="METHYL-ACCEPTING CHEMOTAXIS PROTEIN MCPB"/>
    <property type="match status" value="1"/>
</dbReference>
<evidence type="ECO:0000259" key="11">
    <source>
        <dbReference type="PROSITE" id="PS50111"/>
    </source>
</evidence>
<dbReference type="Gene3D" id="3.30.450.20">
    <property type="entry name" value="PAS domain"/>
    <property type="match status" value="1"/>
</dbReference>
<dbReference type="PROSITE" id="PS50885">
    <property type="entry name" value="HAMP"/>
    <property type="match status" value="1"/>
</dbReference>
<reference evidence="13 14" key="1">
    <citation type="submission" date="2017-04" db="EMBL/GenBank/DDBJ databases">
        <authorList>
            <person name="Afonso C.L."/>
            <person name="Miller P.J."/>
            <person name="Scott M.A."/>
            <person name="Spackman E."/>
            <person name="Goraichik I."/>
            <person name="Dimitrov K.M."/>
            <person name="Suarez D.L."/>
            <person name="Swayne D.E."/>
        </authorList>
    </citation>
    <scope>NUCLEOTIDE SEQUENCE [LARGE SCALE GENOMIC DNA]</scope>
    <source>
        <strain evidence="13 14">A2P</strain>
    </source>
</reference>
<feature type="domain" description="HAMP" evidence="12">
    <location>
        <begin position="212"/>
        <end position="265"/>
    </location>
</feature>
<dbReference type="AlphaFoldDB" id="A0A1X7GNE6"/>
<dbReference type="Gene3D" id="1.10.287.950">
    <property type="entry name" value="Methyl-accepting chemotaxis protein"/>
    <property type="match status" value="1"/>
</dbReference>
<name>A0A1X7GNE6_9PROT</name>
<dbReference type="PRINTS" id="PR00260">
    <property type="entry name" value="CHEMTRNSDUCR"/>
</dbReference>
<dbReference type="Gene3D" id="6.10.340.10">
    <property type="match status" value="1"/>
</dbReference>
<accession>A0A1X7GNE6</accession>
<dbReference type="Pfam" id="PF17200">
    <property type="entry name" value="sCache_2"/>
    <property type="match status" value="1"/>
</dbReference>
<dbReference type="PANTHER" id="PTHR32089:SF112">
    <property type="entry name" value="LYSOZYME-LIKE PROTEIN-RELATED"/>
    <property type="match status" value="1"/>
</dbReference>
<dbReference type="SMART" id="SM01049">
    <property type="entry name" value="Cache_2"/>
    <property type="match status" value="1"/>
</dbReference>
<dbReference type="SUPFAM" id="SSF58104">
    <property type="entry name" value="Methyl-accepting chemotaxis protein (MCP) signaling domain"/>
    <property type="match status" value="1"/>
</dbReference>
<dbReference type="SMART" id="SM00304">
    <property type="entry name" value="HAMP"/>
    <property type="match status" value="1"/>
</dbReference>
<comment type="similarity">
    <text evidence="7">Belongs to the methyl-accepting chemotaxis (MCP) protein family.</text>
</comment>
<evidence type="ECO:0000256" key="7">
    <source>
        <dbReference type="ARBA" id="ARBA00029447"/>
    </source>
</evidence>
<dbReference type="PROSITE" id="PS50111">
    <property type="entry name" value="CHEMOTAXIS_TRANSDUC_2"/>
    <property type="match status" value="1"/>
</dbReference>
<evidence type="ECO:0000256" key="4">
    <source>
        <dbReference type="ARBA" id="ARBA00022989"/>
    </source>
</evidence>
<dbReference type="GO" id="GO:0004888">
    <property type="term" value="F:transmembrane signaling receptor activity"/>
    <property type="evidence" value="ECO:0007669"/>
    <property type="project" value="InterPro"/>
</dbReference>
<proteinExistence type="inferred from homology"/>
<dbReference type="RefSeq" id="WP_085088794.1">
    <property type="nucleotide sequence ID" value="NZ_FXAK01000007.1"/>
</dbReference>
<evidence type="ECO:0000313" key="14">
    <source>
        <dbReference type="Proteomes" id="UP000192936"/>
    </source>
</evidence>
<feature type="transmembrane region" description="Helical" evidence="10">
    <location>
        <begin position="189"/>
        <end position="210"/>
    </location>
</feature>
<evidence type="ECO:0000256" key="9">
    <source>
        <dbReference type="SAM" id="Coils"/>
    </source>
</evidence>
<evidence type="ECO:0000256" key="2">
    <source>
        <dbReference type="ARBA" id="ARBA00022475"/>
    </source>
</evidence>
<keyword evidence="3 10" id="KW-0812">Transmembrane</keyword>
<dbReference type="CDD" id="cd06225">
    <property type="entry name" value="HAMP"/>
    <property type="match status" value="1"/>
</dbReference>